<evidence type="ECO:0000313" key="2">
    <source>
        <dbReference type="Proteomes" id="UP000027215"/>
    </source>
</evidence>
<proteinExistence type="predicted"/>
<evidence type="ECO:0000313" key="1">
    <source>
        <dbReference type="EMBL" id="AIC11051.1"/>
    </source>
</evidence>
<dbReference type="PATRIC" id="fig|155920.8.peg.872"/>
<organism evidence="1 2">
    <name type="scientific">Xylella fastidiosa subsp. sandyi Ann-1</name>
    <dbReference type="NCBI Taxonomy" id="155920"/>
    <lineage>
        <taxon>Bacteria</taxon>
        <taxon>Pseudomonadati</taxon>
        <taxon>Pseudomonadota</taxon>
        <taxon>Gammaproteobacteria</taxon>
        <taxon>Lysobacterales</taxon>
        <taxon>Lysobacteraceae</taxon>
        <taxon>Xylella</taxon>
    </lineage>
</organism>
<dbReference type="Proteomes" id="UP000027215">
    <property type="component" value="Chromosome"/>
</dbReference>
<protein>
    <submittedName>
        <fullName evidence="1">Uncharacterized protein</fullName>
    </submittedName>
</protein>
<accession>A0A060HCE3</accession>
<dbReference type="KEGG" id="xfs:D934_03650"/>
<dbReference type="EMBL" id="CP006696">
    <property type="protein sequence ID" value="AIC11051.1"/>
    <property type="molecule type" value="Genomic_DNA"/>
</dbReference>
<name>A0A060HCE3_XYLFS</name>
<dbReference type="HOGENOM" id="CLU_3335102_0_0_6"/>
<gene>
    <name evidence="1" type="ORF">D934_03650</name>
</gene>
<sequence length="38" mass="4522">MFVSWLLILNIFNSDTDVYFLGCLVLDLFLVDRFFFGK</sequence>
<reference evidence="1 2" key="1">
    <citation type="submission" date="2013-08" db="EMBL/GenBank/DDBJ databases">
        <authorList>
            <person name="Stouthamer R."/>
            <person name="Nunney L."/>
        </authorList>
    </citation>
    <scope>NUCLEOTIDE SEQUENCE [LARGE SCALE GENOMIC DNA]</scope>
    <source>
        <strain evidence="2">ann-1</strain>
    </source>
</reference>
<dbReference type="AlphaFoldDB" id="A0A060HCE3"/>